<proteinExistence type="predicted"/>
<feature type="non-terminal residue" evidence="1">
    <location>
        <position position="32"/>
    </location>
</feature>
<dbReference type="EMBL" id="BARV01025634">
    <property type="protein sequence ID" value="GAI45787.1"/>
    <property type="molecule type" value="Genomic_DNA"/>
</dbReference>
<sequence length="32" mass="3280">MALFHDTIQAPGAVTALVANRVKLGEVELGTG</sequence>
<evidence type="ECO:0000313" key="1">
    <source>
        <dbReference type="EMBL" id="GAI45787.1"/>
    </source>
</evidence>
<dbReference type="AlphaFoldDB" id="X1NP24"/>
<accession>X1NP24</accession>
<reference evidence="1" key="1">
    <citation type="journal article" date="2014" name="Front. Microbiol.">
        <title>High frequency of phylogenetically diverse reductive dehalogenase-homologous genes in deep subseafloor sedimentary metagenomes.</title>
        <authorList>
            <person name="Kawai M."/>
            <person name="Futagami T."/>
            <person name="Toyoda A."/>
            <person name="Takaki Y."/>
            <person name="Nishi S."/>
            <person name="Hori S."/>
            <person name="Arai W."/>
            <person name="Tsubouchi T."/>
            <person name="Morono Y."/>
            <person name="Uchiyama I."/>
            <person name="Ito T."/>
            <person name="Fujiyama A."/>
            <person name="Inagaki F."/>
            <person name="Takami H."/>
        </authorList>
    </citation>
    <scope>NUCLEOTIDE SEQUENCE</scope>
    <source>
        <strain evidence="1">Expedition CK06-06</strain>
    </source>
</reference>
<comment type="caution">
    <text evidence="1">The sequence shown here is derived from an EMBL/GenBank/DDBJ whole genome shotgun (WGS) entry which is preliminary data.</text>
</comment>
<name>X1NP24_9ZZZZ</name>
<organism evidence="1">
    <name type="scientific">marine sediment metagenome</name>
    <dbReference type="NCBI Taxonomy" id="412755"/>
    <lineage>
        <taxon>unclassified sequences</taxon>
        <taxon>metagenomes</taxon>
        <taxon>ecological metagenomes</taxon>
    </lineage>
</organism>
<protein>
    <submittedName>
        <fullName evidence="1">Uncharacterized protein</fullName>
    </submittedName>
</protein>
<gene>
    <name evidence="1" type="ORF">S06H3_41569</name>
</gene>